<gene>
    <name evidence="1" type="ORF">RIF29_32837</name>
</gene>
<proteinExistence type="predicted"/>
<evidence type="ECO:0000313" key="2">
    <source>
        <dbReference type="Proteomes" id="UP001372338"/>
    </source>
</evidence>
<dbReference type="Proteomes" id="UP001372338">
    <property type="component" value="Unassembled WGS sequence"/>
</dbReference>
<reference evidence="1 2" key="1">
    <citation type="submission" date="2024-01" db="EMBL/GenBank/DDBJ databases">
        <title>The genomes of 5 underutilized Papilionoideae crops provide insights into root nodulation and disease resistanc.</title>
        <authorList>
            <person name="Yuan L."/>
        </authorList>
    </citation>
    <scope>NUCLEOTIDE SEQUENCE [LARGE SCALE GENOMIC DNA]</scope>
    <source>
        <strain evidence="1">ZHUSHIDOU_FW_LH</strain>
        <tissue evidence="1">Leaf</tissue>
    </source>
</reference>
<dbReference type="AlphaFoldDB" id="A0AAN9EQR5"/>
<name>A0AAN9EQR5_CROPI</name>
<protein>
    <submittedName>
        <fullName evidence="1">Uncharacterized protein</fullName>
    </submittedName>
</protein>
<comment type="caution">
    <text evidence="1">The sequence shown here is derived from an EMBL/GenBank/DDBJ whole genome shotgun (WGS) entry which is preliminary data.</text>
</comment>
<keyword evidence="2" id="KW-1185">Reference proteome</keyword>
<accession>A0AAN9EQR5</accession>
<organism evidence="1 2">
    <name type="scientific">Crotalaria pallida</name>
    <name type="common">Smooth rattlebox</name>
    <name type="synonym">Crotalaria striata</name>
    <dbReference type="NCBI Taxonomy" id="3830"/>
    <lineage>
        <taxon>Eukaryota</taxon>
        <taxon>Viridiplantae</taxon>
        <taxon>Streptophyta</taxon>
        <taxon>Embryophyta</taxon>
        <taxon>Tracheophyta</taxon>
        <taxon>Spermatophyta</taxon>
        <taxon>Magnoliopsida</taxon>
        <taxon>eudicotyledons</taxon>
        <taxon>Gunneridae</taxon>
        <taxon>Pentapetalae</taxon>
        <taxon>rosids</taxon>
        <taxon>fabids</taxon>
        <taxon>Fabales</taxon>
        <taxon>Fabaceae</taxon>
        <taxon>Papilionoideae</taxon>
        <taxon>50 kb inversion clade</taxon>
        <taxon>genistoids sensu lato</taxon>
        <taxon>core genistoids</taxon>
        <taxon>Crotalarieae</taxon>
        <taxon>Crotalaria</taxon>
    </lineage>
</organism>
<dbReference type="EMBL" id="JAYWIO010000006">
    <property type="protein sequence ID" value="KAK7258258.1"/>
    <property type="molecule type" value="Genomic_DNA"/>
</dbReference>
<sequence length="79" mass="9011">MKEQGHLTTHTASSPTTTIQNTIQYISYLLPSFLSLLAFSLQQQEQQQQQPMFLSSFILLSKSSPHNEHLFTRTHTPPP</sequence>
<evidence type="ECO:0000313" key="1">
    <source>
        <dbReference type="EMBL" id="KAK7258258.1"/>
    </source>
</evidence>